<dbReference type="InterPro" id="IPR003838">
    <property type="entry name" value="ABC3_permease_C"/>
</dbReference>
<sequence length="418" mass="45172">MTLGNSLKTTFRLMAANKLRSFLTMLGIIIGIASVVVVYSAGEGIYGLIVGQVESFGTDIIQTEIKVPSNKKGSAANSSSAGAIASGVQITTLTLKDMEDVSRLANVKNAYAGILAQEQVSYQNEVRRAYIMGTTASYVEVDSSKMATGQFFSDTDDRNLAQVVVLGYKMKEKLFGDVDPIGKSITLRRQKFTVVGVMAEKGAAAFMDFDDYVYVPVRTLQKKIMGINHLFYMVHQLRNVAEGAATADEAADVIRRNHDISDPEKDDFRVTTMTESLDTLNTIVQAITWLLLGIVIISLVVGGVGIMNVMYVAVTERTSEIGLRKAVGAKVNDILSQFLLESVVITVLGGVLGILFGVALSLLMAFGAQAVGLDWQFVIPIKAYVVSLVFSLLCGVVFGLYPARQAAMLDPIEAMRSE</sequence>
<comment type="subcellular location">
    <subcellularLocation>
        <location evidence="1">Cell membrane</location>
        <topology evidence="1">Multi-pass membrane protein</topology>
    </subcellularLocation>
</comment>
<gene>
    <name evidence="10" type="ORF">COT94_01300</name>
</gene>
<comment type="similarity">
    <text evidence="6">Belongs to the ABC-4 integral membrane protein family.</text>
</comment>
<evidence type="ECO:0000256" key="1">
    <source>
        <dbReference type="ARBA" id="ARBA00004651"/>
    </source>
</evidence>
<dbReference type="PANTHER" id="PTHR30572:SF4">
    <property type="entry name" value="ABC TRANSPORTER PERMEASE YTRF"/>
    <property type="match status" value="1"/>
</dbReference>
<feature type="domain" description="ABC3 transporter permease C-terminal" evidence="8">
    <location>
        <begin position="294"/>
        <end position="407"/>
    </location>
</feature>
<protein>
    <recommendedName>
        <fullName evidence="12">Multidrug ABC transporter substrate-binding protein</fullName>
    </recommendedName>
</protein>
<name>A0A2M6WUC3_9BACT</name>
<keyword evidence="2" id="KW-1003">Cell membrane</keyword>
<feature type="transmembrane region" description="Helical" evidence="7">
    <location>
        <begin position="383"/>
        <end position="401"/>
    </location>
</feature>
<keyword evidence="3 7" id="KW-0812">Transmembrane</keyword>
<evidence type="ECO:0000259" key="9">
    <source>
        <dbReference type="Pfam" id="PF12704"/>
    </source>
</evidence>
<reference evidence="11" key="1">
    <citation type="submission" date="2017-09" db="EMBL/GenBank/DDBJ databases">
        <title>Depth-based differentiation of microbial function through sediment-hosted aquifers and enrichment of novel symbionts in the deep terrestrial subsurface.</title>
        <authorList>
            <person name="Probst A.J."/>
            <person name="Ladd B."/>
            <person name="Jarett J.K."/>
            <person name="Geller-Mcgrath D.E."/>
            <person name="Sieber C.M.K."/>
            <person name="Emerson J.B."/>
            <person name="Anantharaman K."/>
            <person name="Thomas B.C."/>
            <person name="Malmstrom R."/>
            <person name="Stieglmeier M."/>
            <person name="Klingl A."/>
            <person name="Woyke T."/>
            <person name="Ryan C.M."/>
            <person name="Banfield J.F."/>
        </authorList>
    </citation>
    <scope>NUCLEOTIDE SEQUENCE [LARGE SCALE GENOMIC DNA]</scope>
</reference>
<comment type="caution">
    <text evidence="10">The sequence shown here is derived from an EMBL/GenBank/DDBJ whole genome shotgun (WGS) entry which is preliminary data.</text>
</comment>
<evidence type="ECO:0008006" key="12">
    <source>
        <dbReference type="Google" id="ProtNLM"/>
    </source>
</evidence>
<dbReference type="EMBL" id="PFAM01000008">
    <property type="protein sequence ID" value="PIT96311.1"/>
    <property type="molecule type" value="Genomic_DNA"/>
</dbReference>
<feature type="transmembrane region" description="Helical" evidence="7">
    <location>
        <begin position="335"/>
        <end position="363"/>
    </location>
</feature>
<feature type="domain" description="MacB-like periplasmic core" evidence="9">
    <location>
        <begin position="21"/>
        <end position="250"/>
    </location>
</feature>
<dbReference type="GO" id="GO:0005886">
    <property type="term" value="C:plasma membrane"/>
    <property type="evidence" value="ECO:0007669"/>
    <property type="project" value="UniProtKB-SubCell"/>
</dbReference>
<evidence type="ECO:0000256" key="4">
    <source>
        <dbReference type="ARBA" id="ARBA00022989"/>
    </source>
</evidence>
<feature type="transmembrane region" description="Helical" evidence="7">
    <location>
        <begin position="21"/>
        <end position="42"/>
    </location>
</feature>
<feature type="transmembrane region" description="Helical" evidence="7">
    <location>
        <begin position="289"/>
        <end position="314"/>
    </location>
</feature>
<evidence type="ECO:0000256" key="6">
    <source>
        <dbReference type="ARBA" id="ARBA00038076"/>
    </source>
</evidence>
<organism evidence="10 11">
    <name type="scientific">Candidatus Falkowbacteria bacterium CG10_big_fil_rev_8_21_14_0_10_37_14</name>
    <dbReference type="NCBI Taxonomy" id="1974561"/>
    <lineage>
        <taxon>Bacteria</taxon>
        <taxon>Candidatus Falkowiibacteriota</taxon>
    </lineage>
</organism>
<proteinExistence type="inferred from homology"/>
<evidence type="ECO:0000256" key="3">
    <source>
        <dbReference type="ARBA" id="ARBA00022692"/>
    </source>
</evidence>
<evidence type="ECO:0000313" key="11">
    <source>
        <dbReference type="Proteomes" id="UP000228533"/>
    </source>
</evidence>
<evidence type="ECO:0000256" key="7">
    <source>
        <dbReference type="SAM" id="Phobius"/>
    </source>
</evidence>
<dbReference type="InterPro" id="IPR050250">
    <property type="entry name" value="Macrolide_Exporter_MacB"/>
</dbReference>
<dbReference type="AlphaFoldDB" id="A0A2M6WUC3"/>
<keyword evidence="5 7" id="KW-0472">Membrane</keyword>
<dbReference type="Pfam" id="PF12704">
    <property type="entry name" value="MacB_PCD"/>
    <property type="match status" value="1"/>
</dbReference>
<evidence type="ECO:0000259" key="8">
    <source>
        <dbReference type="Pfam" id="PF02687"/>
    </source>
</evidence>
<accession>A0A2M6WUC3</accession>
<keyword evidence="4 7" id="KW-1133">Transmembrane helix</keyword>
<evidence type="ECO:0000256" key="5">
    <source>
        <dbReference type="ARBA" id="ARBA00023136"/>
    </source>
</evidence>
<dbReference type="Proteomes" id="UP000228533">
    <property type="component" value="Unassembled WGS sequence"/>
</dbReference>
<dbReference type="Pfam" id="PF02687">
    <property type="entry name" value="FtsX"/>
    <property type="match status" value="1"/>
</dbReference>
<evidence type="ECO:0000256" key="2">
    <source>
        <dbReference type="ARBA" id="ARBA00022475"/>
    </source>
</evidence>
<dbReference type="PANTHER" id="PTHR30572">
    <property type="entry name" value="MEMBRANE COMPONENT OF TRANSPORTER-RELATED"/>
    <property type="match status" value="1"/>
</dbReference>
<dbReference type="InterPro" id="IPR025857">
    <property type="entry name" value="MacB_PCD"/>
</dbReference>
<dbReference type="GO" id="GO:0022857">
    <property type="term" value="F:transmembrane transporter activity"/>
    <property type="evidence" value="ECO:0007669"/>
    <property type="project" value="TreeGrafter"/>
</dbReference>
<evidence type="ECO:0000313" key="10">
    <source>
        <dbReference type="EMBL" id="PIT96311.1"/>
    </source>
</evidence>